<evidence type="ECO:0000256" key="1">
    <source>
        <dbReference type="SAM" id="MobiDB-lite"/>
    </source>
</evidence>
<accession>A0A1J4JF81</accession>
<dbReference type="EMBL" id="MLAK01001148">
    <property type="protein sequence ID" value="OHS96951.1"/>
    <property type="molecule type" value="Genomic_DNA"/>
</dbReference>
<dbReference type="InterPro" id="IPR052603">
    <property type="entry name" value="EFCB6"/>
</dbReference>
<comment type="caution">
    <text evidence="2">The sequence shown here is derived from an EMBL/GenBank/DDBJ whole genome shotgun (WGS) entry which is preliminary data.</text>
</comment>
<reference evidence="2" key="1">
    <citation type="submission" date="2016-10" db="EMBL/GenBank/DDBJ databases">
        <authorList>
            <person name="Benchimol M."/>
            <person name="Almeida L.G."/>
            <person name="Vasconcelos A.T."/>
            <person name="Perreira-Neves A."/>
            <person name="Rosa I.A."/>
            <person name="Tasca T."/>
            <person name="Bogo M.R."/>
            <person name="de Souza W."/>
        </authorList>
    </citation>
    <scope>NUCLEOTIDE SEQUENCE [LARGE SCALE GENOMIC DNA]</scope>
    <source>
        <strain evidence="2">K</strain>
    </source>
</reference>
<organism evidence="2 3">
    <name type="scientific">Tritrichomonas foetus</name>
    <dbReference type="NCBI Taxonomy" id="1144522"/>
    <lineage>
        <taxon>Eukaryota</taxon>
        <taxon>Metamonada</taxon>
        <taxon>Parabasalia</taxon>
        <taxon>Tritrichomonadida</taxon>
        <taxon>Tritrichomonadidae</taxon>
        <taxon>Tritrichomonas</taxon>
    </lineage>
</organism>
<feature type="region of interest" description="Disordered" evidence="1">
    <location>
        <begin position="465"/>
        <end position="488"/>
    </location>
</feature>
<name>A0A1J4JF81_9EUKA</name>
<evidence type="ECO:0000313" key="2">
    <source>
        <dbReference type="EMBL" id="OHS96951.1"/>
    </source>
</evidence>
<evidence type="ECO:0000313" key="3">
    <source>
        <dbReference type="Proteomes" id="UP000179807"/>
    </source>
</evidence>
<dbReference type="Proteomes" id="UP000179807">
    <property type="component" value="Unassembled WGS sequence"/>
</dbReference>
<proteinExistence type="predicted"/>
<keyword evidence="3" id="KW-1185">Reference proteome</keyword>
<dbReference type="PANTHER" id="PTHR20875:SF0">
    <property type="entry name" value="GH12158P"/>
    <property type="match status" value="1"/>
</dbReference>
<dbReference type="AlphaFoldDB" id="A0A1J4JF81"/>
<dbReference type="OrthoDB" id="10016565at2759"/>
<dbReference type="SUPFAM" id="SSF47473">
    <property type="entry name" value="EF-hand"/>
    <property type="match status" value="4"/>
</dbReference>
<dbReference type="GeneID" id="94825191"/>
<dbReference type="PANTHER" id="PTHR20875">
    <property type="entry name" value="EF-HAND CALCIUM-BINDING DOMAIN-CONTAINING PROTEIN 6-RELATED"/>
    <property type="match status" value="1"/>
</dbReference>
<dbReference type="VEuPathDB" id="TrichDB:TRFO_02097"/>
<evidence type="ECO:0008006" key="4">
    <source>
        <dbReference type="Google" id="ProtNLM"/>
    </source>
</evidence>
<feature type="compositionally biased region" description="Low complexity" evidence="1">
    <location>
        <begin position="476"/>
        <end position="488"/>
    </location>
</feature>
<dbReference type="InterPro" id="IPR011992">
    <property type="entry name" value="EF-hand-dom_pair"/>
</dbReference>
<gene>
    <name evidence="2" type="ORF">TRFO_02097</name>
</gene>
<protein>
    <recommendedName>
        <fullName evidence="4">EF hand family protein</fullName>
    </recommendedName>
</protein>
<dbReference type="Gene3D" id="1.10.238.10">
    <property type="entry name" value="EF-hand"/>
    <property type="match status" value="4"/>
</dbReference>
<sequence>MSRISQTLLRIKKALSVCGASIADVLNEYDPASTGILSSLQLQRALSSCGIHFNKQEIQDIEIEFRYENGISIPALIAAVEMASPPKDSNLHPECYNDIVTVAKRLEIHHLTWRDALRPYDRLNEGYISVQDFYRAVGSSPETQKIARAYHNPEKSLINYRDILSTISIAQKSVRPPEQPVMPRFVRSLISMIIKRGIDIAQVFKSHDKVHCGKISTSSFFMILTTLGGVQMLPQEMQEVSQYYFDGNGMVNYFRFLKDIETTSNEMNKKYQQNNSNNNYTQEARAANVDVASVMRHILKCVNERRITVSSLFPVTRTGTISRYVFLKILNQANFELSVPEIEAVANHFDQGNNEVNYSKFVSYFAPKKQEKVYTDINQVIQYIASYLSHNRMNLSNILSRADRDGSGSGPVYQVLNAFQQAGINLGPNEINEIIRVFPGQYQNSIHLQALINAITPYVQYKPHQTESLNTDKKSSTPSSASSRASSPPKDIFELIAKLSYMIKRRDIQLSEEFRVLDRLRHSTIPVGQFLEFAHQLNSGCTENEMNSLVAYYTADNGEFDYITFVRDVTTCIQNKGTYISNDENQSPVLLLVLKRVKALLIYRMIEIEDIFMPFDHTHNGTVPCNIVVSAFSNNKLILNNDETQELLNVFKDGLNRDKFNYKKLGQAVAPITIQKDQIDKTLFPGYHNDEAHRELYCARSEIREKLHVRRKNAYMVYANTPGATLRETEFFNRLADAGIVLMKQQKDALAKYYSSAGAGIDWKKFCDDVESSNIITNQE</sequence>
<dbReference type="RefSeq" id="XP_068350088.1">
    <property type="nucleotide sequence ID" value="XM_068490487.1"/>
</dbReference>